<dbReference type="InParanoid" id="B0CUR9"/>
<organism evidence="2">
    <name type="scientific">Laccaria bicolor (strain S238N-H82 / ATCC MYA-4686)</name>
    <name type="common">Bicoloured deceiver</name>
    <name type="synonym">Laccaria laccata var. bicolor</name>
    <dbReference type="NCBI Taxonomy" id="486041"/>
    <lineage>
        <taxon>Eukaryota</taxon>
        <taxon>Fungi</taxon>
        <taxon>Dikarya</taxon>
        <taxon>Basidiomycota</taxon>
        <taxon>Agaricomycotina</taxon>
        <taxon>Agaricomycetes</taxon>
        <taxon>Agaricomycetidae</taxon>
        <taxon>Agaricales</taxon>
        <taxon>Agaricineae</taxon>
        <taxon>Hydnangiaceae</taxon>
        <taxon>Laccaria</taxon>
    </lineage>
</organism>
<evidence type="ECO:0000313" key="1">
    <source>
        <dbReference type="EMBL" id="EDR14142.1"/>
    </source>
</evidence>
<dbReference type="Proteomes" id="UP000001194">
    <property type="component" value="Unassembled WGS sequence"/>
</dbReference>
<dbReference type="HOGENOM" id="CLU_1768413_0_0_1"/>
<proteinExistence type="predicted"/>
<protein>
    <submittedName>
        <fullName evidence="1">Predicted protein</fullName>
    </submittedName>
</protein>
<dbReference type="EMBL" id="DS547092">
    <property type="protein sequence ID" value="EDR14142.1"/>
    <property type="molecule type" value="Genomic_DNA"/>
</dbReference>
<dbReference type="RefSeq" id="XP_001874701.1">
    <property type="nucleotide sequence ID" value="XM_001874666.1"/>
</dbReference>
<accession>B0CUR9</accession>
<reference evidence="1 2" key="1">
    <citation type="journal article" date="2008" name="Nature">
        <title>The genome of Laccaria bicolor provides insights into mycorrhizal symbiosis.</title>
        <authorList>
            <person name="Martin F."/>
            <person name="Aerts A."/>
            <person name="Ahren D."/>
            <person name="Brun A."/>
            <person name="Danchin E.G.J."/>
            <person name="Duchaussoy F."/>
            <person name="Gibon J."/>
            <person name="Kohler A."/>
            <person name="Lindquist E."/>
            <person name="Pereda V."/>
            <person name="Salamov A."/>
            <person name="Shapiro H.J."/>
            <person name="Wuyts J."/>
            <person name="Blaudez D."/>
            <person name="Buee M."/>
            <person name="Brokstein P."/>
            <person name="Canbaeck B."/>
            <person name="Cohen D."/>
            <person name="Courty P.E."/>
            <person name="Coutinho P.M."/>
            <person name="Delaruelle C."/>
            <person name="Detter J.C."/>
            <person name="Deveau A."/>
            <person name="DiFazio S."/>
            <person name="Duplessis S."/>
            <person name="Fraissinet-Tachet L."/>
            <person name="Lucic E."/>
            <person name="Frey-Klett P."/>
            <person name="Fourrey C."/>
            <person name="Feussner I."/>
            <person name="Gay G."/>
            <person name="Grimwood J."/>
            <person name="Hoegger P.J."/>
            <person name="Jain P."/>
            <person name="Kilaru S."/>
            <person name="Labbe J."/>
            <person name="Lin Y.C."/>
            <person name="Legue V."/>
            <person name="Le Tacon F."/>
            <person name="Marmeisse R."/>
            <person name="Melayah D."/>
            <person name="Montanini B."/>
            <person name="Muratet M."/>
            <person name="Nehls U."/>
            <person name="Niculita-Hirzel H."/>
            <person name="Oudot-Le Secq M.P."/>
            <person name="Peter M."/>
            <person name="Quesneville H."/>
            <person name="Rajashekar B."/>
            <person name="Reich M."/>
            <person name="Rouhier N."/>
            <person name="Schmutz J."/>
            <person name="Yin T."/>
            <person name="Chalot M."/>
            <person name="Henrissat B."/>
            <person name="Kuees U."/>
            <person name="Lucas S."/>
            <person name="Van de Peer Y."/>
            <person name="Podila G.K."/>
            <person name="Polle A."/>
            <person name="Pukkila P.J."/>
            <person name="Richardson P.M."/>
            <person name="Rouze P."/>
            <person name="Sanders I.R."/>
            <person name="Stajich J.E."/>
            <person name="Tunlid A."/>
            <person name="Tuskan G."/>
            <person name="Grigoriev I.V."/>
        </authorList>
    </citation>
    <scope>NUCLEOTIDE SEQUENCE [LARGE SCALE GENOMIC DNA]</scope>
    <source>
        <strain evidence="2">S238N-H82 / ATCC MYA-4686</strain>
    </source>
</reference>
<name>B0CUR9_LACBS</name>
<keyword evidence="2" id="KW-1185">Reference proteome</keyword>
<evidence type="ECO:0000313" key="2">
    <source>
        <dbReference type="Proteomes" id="UP000001194"/>
    </source>
</evidence>
<dbReference type="KEGG" id="lbc:LACBIDRAFT_305661"/>
<dbReference type="AlphaFoldDB" id="B0CUR9"/>
<sequence length="147" mass="17117">MVNQLAIRFLLVSPPFAQTRIFEHDRCHAARPLFTRTFCTCHYFLKIINHHHKLAESHHLQPFQNALYCGWPKRHLNFLADASPTLLKVATSTFNMSPCQISTHRQEEPLGLYSAHELGMQSASNTKRGAFSLPKRDAYLLHRRYFR</sequence>
<dbReference type="GeneID" id="6070416"/>
<gene>
    <name evidence="1" type="ORF">LACBIDRAFT_305661</name>
</gene>